<feature type="transmembrane region" description="Helical" evidence="5">
    <location>
        <begin position="429"/>
        <end position="453"/>
    </location>
</feature>
<evidence type="ECO:0000256" key="5">
    <source>
        <dbReference type="SAM" id="Phobius"/>
    </source>
</evidence>
<name>A0ABP9V3G0_9BACT</name>
<feature type="transmembrane region" description="Helical" evidence="5">
    <location>
        <begin position="496"/>
        <end position="516"/>
    </location>
</feature>
<dbReference type="RefSeq" id="WP_346189195.1">
    <property type="nucleotide sequence ID" value="NZ_BAABRL010000008.1"/>
</dbReference>
<evidence type="ECO:0000313" key="6">
    <source>
        <dbReference type="EMBL" id="GAA5496535.1"/>
    </source>
</evidence>
<keyword evidence="7" id="KW-1185">Reference proteome</keyword>
<evidence type="ECO:0000256" key="3">
    <source>
        <dbReference type="ARBA" id="ARBA00022989"/>
    </source>
</evidence>
<organism evidence="6 7">
    <name type="scientific">Rubritalea halochordaticola</name>
    <dbReference type="NCBI Taxonomy" id="714537"/>
    <lineage>
        <taxon>Bacteria</taxon>
        <taxon>Pseudomonadati</taxon>
        <taxon>Verrucomicrobiota</taxon>
        <taxon>Verrucomicrobiia</taxon>
        <taxon>Verrucomicrobiales</taxon>
        <taxon>Rubritaleaceae</taxon>
        <taxon>Rubritalea</taxon>
    </lineage>
</organism>
<feature type="transmembrane region" description="Helical" evidence="5">
    <location>
        <begin position="82"/>
        <end position="103"/>
    </location>
</feature>
<feature type="transmembrane region" description="Helical" evidence="5">
    <location>
        <begin position="368"/>
        <end position="392"/>
    </location>
</feature>
<evidence type="ECO:0000256" key="2">
    <source>
        <dbReference type="ARBA" id="ARBA00022692"/>
    </source>
</evidence>
<feature type="transmembrane region" description="Helical" evidence="5">
    <location>
        <begin position="262"/>
        <end position="283"/>
    </location>
</feature>
<dbReference type="Proteomes" id="UP001424741">
    <property type="component" value="Unassembled WGS sequence"/>
</dbReference>
<feature type="transmembrane region" description="Helical" evidence="5">
    <location>
        <begin position="404"/>
        <end position="423"/>
    </location>
</feature>
<evidence type="ECO:0008006" key="8">
    <source>
        <dbReference type="Google" id="ProtNLM"/>
    </source>
</evidence>
<evidence type="ECO:0000256" key="4">
    <source>
        <dbReference type="ARBA" id="ARBA00023136"/>
    </source>
</evidence>
<comment type="caution">
    <text evidence="6">The sequence shown here is derived from an EMBL/GenBank/DDBJ whole genome shotgun (WGS) entry which is preliminary data.</text>
</comment>
<sequence length="522" mass="55137">MKFLQYAKQSGPGWLQAAVTLGGGSLVGALYLGVIGGYNFMWLQPLAMLCGVVMLGAISYVTLSTGERPFRTVQKKVSPALAWAWLIATVIADTVFCAAQFALGQGAIQQNLGGAGIPPFMITFIFFAGAMFLIWTSQKEGKASKVIENFLKLLVAVVVLAFMGVVLKLAAAGAINWGSIFSGLVPDFGALFHPTASFQSAIDASSNPDFWTKYVNSSQRDVIITAFGTAVGINMTFLLPYTLLKRGWGKKERELSRFDLGFGLFVPFILATSFLVIASASQFHAKTQDVILEDGSVAENAEASYVGILKKRLGDEVPATASNAEVIATANEKLPETDRNLAAMMVKRDAGALASALEPFLGKAAQPIFGIGVLAMAISTMLVHMMMNGYAISEAFNKVGNKGVFIAGAAMPAIAGLFSPILWAGKSKAALAVPASVTAFCLLPIAYLTFLLLMNSKSALGSELPKHRVLVNILMIVATSLATLGSIWVLKGKGTPGMIGIAALGLLALIGIVGFFRKNKVA</sequence>
<evidence type="ECO:0000313" key="7">
    <source>
        <dbReference type="Proteomes" id="UP001424741"/>
    </source>
</evidence>
<feature type="transmembrane region" description="Helical" evidence="5">
    <location>
        <begin position="115"/>
        <end position="137"/>
    </location>
</feature>
<keyword evidence="3 5" id="KW-1133">Transmembrane helix</keyword>
<dbReference type="EMBL" id="BAABRL010000008">
    <property type="protein sequence ID" value="GAA5496535.1"/>
    <property type="molecule type" value="Genomic_DNA"/>
</dbReference>
<feature type="transmembrane region" description="Helical" evidence="5">
    <location>
        <begin position="12"/>
        <end position="34"/>
    </location>
</feature>
<proteinExistence type="predicted"/>
<dbReference type="InterPro" id="IPR001046">
    <property type="entry name" value="NRAMP_fam"/>
</dbReference>
<feature type="transmembrane region" description="Helical" evidence="5">
    <location>
        <begin position="222"/>
        <end position="241"/>
    </location>
</feature>
<reference evidence="6 7" key="1">
    <citation type="submission" date="2024-02" db="EMBL/GenBank/DDBJ databases">
        <title>Rubritalea halochordaticola NBRC 107102.</title>
        <authorList>
            <person name="Ichikawa N."/>
            <person name="Katano-Makiyama Y."/>
            <person name="Hidaka K."/>
        </authorList>
    </citation>
    <scope>NUCLEOTIDE SEQUENCE [LARGE SCALE GENOMIC DNA]</scope>
    <source>
        <strain evidence="6 7">NBRC 107102</strain>
    </source>
</reference>
<feature type="transmembrane region" description="Helical" evidence="5">
    <location>
        <begin position="40"/>
        <end position="61"/>
    </location>
</feature>
<evidence type="ECO:0000256" key="1">
    <source>
        <dbReference type="ARBA" id="ARBA00004141"/>
    </source>
</evidence>
<keyword evidence="2 5" id="KW-0812">Transmembrane</keyword>
<protein>
    <recommendedName>
        <fullName evidence="8">Divalent metal cation transporter</fullName>
    </recommendedName>
</protein>
<feature type="transmembrane region" description="Helical" evidence="5">
    <location>
        <begin position="149"/>
        <end position="175"/>
    </location>
</feature>
<gene>
    <name evidence="6" type="ORF">Rhal01_02719</name>
</gene>
<dbReference type="Pfam" id="PF01566">
    <property type="entry name" value="Nramp"/>
    <property type="match status" value="1"/>
</dbReference>
<keyword evidence="4 5" id="KW-0472">Membrane</keyword>
<comment type="subcellular location">
    <subcellularLocation>
        <location evidence="1">Membrane</location>
        <topology evidence="1">Multi-pass membrane protein</topology>
    </subcellularLocation>
</comment>
<accession>A0ABP9V3G0</accession>
<feature type="transmembrane region" description="Helical" evidence="5">
    <location>
        <begin position="469"/>
        <end position="490"/>
    </location>
</feature>